<sequence>MKKLAVALTLVAMFFAFGCAKKQVKSEPVAPKQETVAPQAQQSEQVQETQETVAPSPMELYEQKYSQLPTAHTVRKGECLWWIAEYKEIYNDPFMWPLIYKANRDKIKNPDLIYPNQVFVVPRDFSLEELKASRKMAGAPRPYLPPQDANIPANLRQELGWSF</sequence>
<reference evidence="4 5" key="1">
    <citation type="submission" date="2016-10" db="EMBL/GenBank/DDBJ databases">
        <authorList>
            <person name="de Groot N.N."/>
        </authorList>
    </citation>
    <scope>NUCLEOTIDE SEQUENCE [LARGE SCALE GENOMIC DNA]</scope>
    <source>
        <strain evidence="4 5">DSM 15269</strain>
    </source>
</reference>
<dbReference type="OrthoDB" id="370541at2"/>
<dbReference type="InterPro" id="IPR036779">
    <property type="entry name" value="LysM_dom_sf"/>
</dbReference>
<feature type="signal peptide" evidence="2">
    <location>
        <begin position="1"/>
        <end position="18"/>
    </location>
</feature>
<dbReference type="SUPFAM" id="SSF54106">
    <property type="entry name" value="LysM domain"/>
    <property type="match status" value="1"/>
</dbReference>
<dbReference type="EMBL" id="FNIN01000009">
    <property type="protein sequence ID" value="SDN85841.1"/>
    <property type="molecule type" value="Genomic_DNA"/>
</dbReference>
<dbReference type="PANTHER" id="PTHR34700">
    <property type="entry name" value="POTASSIUM BINDING PROTEIN KBP"/>
    <property type="match status" value="1"/>
</dbReference>
<evidence type="ECO:0000256" key="2">
    <source>
        <dbReference type="SAM" id="SignalP"/>
    </source>
</evidence>
<protein>
    <recommendedName>
        <fullName evidence="3">LysM domain-containing protein</fullName>
    </recommendedName>
</protein>
<dbReference type="CDD" id="cd00118">
    <property type="entry name" value="LysM"/>
    <property type="match status" value="1"/>
</dbReference>
<feature type="compositionally biased region" description="Low complexity" evidence="1">
    <location>
        <begin position="36"/>
        <end position="52"/>
    </location>
</feature>
<proteinExistence type="predicted"/>
<accession>A0A1H0ETY5</accession>
<dbReference type="Proteomes" id="UP000199602">
    <property type="component" value="Unassembled WGS sequence"/>
</dbReference>
<feature type="domain" description="LysM" evidence="3">
    <location>
        <begin position="70"/>
        <end position="121"/>
    </location>
</feature>
<evidence type="ECO:0000313" key="5">
    <source>
        <dbReference type="Proteomes" id="UP000199602"/>
    </source>
</evidence>
<keyword evidence="5" id="KW-1185">Reference proteome</keyword>
<feature type="chain" id="PRO_5011444391" description="LysM domain-containing protein" evidence="2">
    <location>
        <begin position="19"/>
        <end position="163"/>
    </location>
</feature>
<dbReference type="Pfam" id="PF01476">
    <property type="entry name" value="LysM"/>
    <property type="match status" value="1"/>
</dbReference>
<dbReference type="PROSITE" id="PS51257">
    <property type="entry name" value="PROKAR_LIPOPROTEIN"/>
    <property type="match status" value="1"/>
</dbReference>
<dbReference type="RefSeq" id="WP_092065792.1">
    <property type="nucleotide sequence ID" value="NZ_FNIN01000009.1"/>
</dbReference>
<evidence type="ECO:0000256" key="1">
    <source>
        <dbReference type="SAM" id="MobiDB-lite"/>
    </source>
</evidence>
<dbReference type="PROSITE" id="PS51782">
    <property type="entry name" value="LYSM"/>
    <property type="match status" value="1"/>
</dbReference>
<name>A0A1H0ETY5_9BACT</name>
<feature type="region of interest" description="Disordered" evidence="1">
    <location>
        <begin position="31"/>
        <end position="52"/>
    </location>
</feature>
<evidence type="ECO:0000259" key="3">
    <source>
        <dbReference type="PROSITE" id="PS51782"/>
    </source>
</evidence>
<organism evidence="4 5">
    <name type="scientific">Desulfonauticus submarinus</name>
    <dbReference type="NCBI Taxonomy" id="206665"/>
    <lineage>
        <taxon>Bacteria</taxon>
        <taxon>Pseudomonadati</taxon>
        <taxon>Thermodesulfobacteriota</taxon>
        <taxon>Desulfovibrionia</taxon>
        <taxon>Desulfovibrionales</taxon>
        <taxon>Desulfonauticaceae</taxon>
        <taxon>Desulfonauticus</taxon>
    </lineage>
</organism>
<keyword evidence="2" id="KW-0732">Signal</keyword>
<dbReference type="InterPro" id="IPR018392">
    <property type="entry name" value="LysM"/>
</dbReference>
<evidence type="ECO:0000313" key="4">
    <source>
        <dbReference type="EMBL" id="SDN85841.1"/>
    </source>
</evidence>
<dbReference type="Gene3D" id="3.10.350.10">
    <property type="entry name" value="LysM domain"/>
    <property type="match status" value="1"/>
</dbReference>
<dbReference type="STRING" id="206665.SAMN04488516_10947"/>
<dbReference type="PANTHER" id="PTHR34700:SF4">
    <property type="entry name" value="PHAGE-LIKE ELEMENT PBSX PROTEIN XKDP"/>
    <property type="match status" value="1"/>
</dbReference>
<gene>
    <name evidence="4" type="ORF">SAMN04488516_10947</name>
</gene>
<dbReference type="AlphaFoldDB" id="A0A1H0ETY5"/>
<dbReference type="InterPro" id="IPR052196">
    <property type="entry name" value="Bact_Kbp"/>
</dbReference>